<dbReference type="RefSeq" id="WP_377832652.1">
    <property type="nucleotide sequence ID" value="NZ_JBHRSK010000004.1"/>
</dbReference>
<dbReference type="EMBL" id="JBHRSK010000004">
    <property type="protein sequence ID" value="MFC2968005.1"/>
    <property type="molecule type" value="Genomic_DNA"/>
</dbReference>
<dbReference type="InterPro" id="IPR036457">
    <property type="entry name" value="PPM-type-like_dom_sf"/>
</dbReference>
<comment type="caution">
    <text evidence="3">The sequence shown here is derived from an EMBL/GenBank/DDBJ whole genome shotgun (WGS) entry which is preliminary data.</text>
</comment>
<dbReference type="PROSITE" id="PS51746">
    <property type="entry name" value="PPM_2"/>
    <property type="match status" value="1"/>
</dbReference>
<accession>A0ABV7AGJ4</accession>
<dbReference type="GO" id="GO:0004722">
    <property type="term" value="F:protein serine/threonine phosphatase activity"/>
    <property type="evidence" value="ECO:0007669"/>
    <property type="project" value="UniProtKB-EC"/>
</dbReference>
<sequence length="319" mass="33656">MSTVSEIGFDTATATSRGSRPHQEDAIVTDFPIGGELALAVLADGMGGHAAGDVASKIAVTEVFSELKLQSGDPTRLETELPGLLREAALSANDCIKSHADNHEGTRGMGTTLVALALLDTRLYWLSVGDSPLLLHRDGALRQLNEDHSMAPQIDMLVQAGQMSQAEASGHPDRNCLTSALCGIHVPRIDCPDTPFALREGDTVILASDGLQFLPEAQISAILARHAAEGSARVAQALLAALDAQAHPDQDNATFAVIRAIPAARTGRVMPLRVEPTRAETVASNSERPPRGATGTGRPARWRTGFLFGRTALPRSGSQ</sequence>
<dbReference type="Pfam" id="PF13672">
    <property type="entry name" value="PP2C_2"/>
    <property type="match status" value="1"/>
</dbReference>
<dbReference type="Proteomes" id="UP001595443">
    <property type="component" value="Unassembled WGS sequence"/>
</dbReference>
<dbReference type="SMART" id="SM00332">
    <property type="entry name" value="PP2Cc"/>
    <property type="match status" value="1"/>
</dbReference>
<feature type="region of interest" description="Disordered" evidence="1">
    <location>
        <begin position="277"/>
        <end position="319"/>
    </location>
</feature>
<dbReference type="InterPro" id="IPR001932">
    <property type="entry name" value="PPM-type_phosphatase-like_dom"/>
</dbReference>
<keyword evidence="4" id="KW-1185">Reference proteome</keyword>
<evidence type="ECO:0000313" key="4">
    <source>
        <dbReference type="Proteomes" id="UP001595443"/>
    </source>
</evidence>
<dbReference type="SUPFAM" id="SSF81606">
    <property type="entry name" value="PP2C-like"/>
    <property type="match status" value="1"/>
</dbReference>
<feature type="domain" description="PPM-type phosphatase" evidence="2">
    <location>
        <begin position="10"/>
        <end position="260"/>
    </location>
</feature>
<dbReference type="Gene3D" id="3.60.40.10">
    <property type="entry name" value="PPM-type phosphatase domain"/>
    <property type="match status" value="1"/>
</dbReference>
<dbReference type="SMART" id="SM00331">
    <property type="entry name" value="PP2C_SIG"/>
    <property type="match status" value="1"/>
</dbReference>
<evidence type="ECO:0000313" key="3">
    <source>
        <dbReference type="EMBL" id="MFC2968005.1"/>
    </source>
</evidence>
<feature type="region of interest" description="Disordered" evidence="1">
    <location>
        <begin position="1"/>
        <end position="23"/>
    </location>
</feature>
<name>A0ABV7AGJ4_9RHOB</name>
<protein>
    <submittedName>
        <fullName evidence="3">PP2C family protein-serine/threonine phosphatase</fullName>
        <ecNumber evidence="3">3.1.3.16</ecNumber>
    </submittedName>
</protein>
<evidence type="ECO:0000259" key="2">
    <source>
        <dbReference type="PROSITE" id="PS51746"/>
    </source>
</evidence>
<dbReference type="CDD" id="cd00143">
    <property type="entry name" value="PP2Cc"/>
    <property type="match status" value="1"/>
</dbReference>
<organism evidence="3 4">
    <name type="scientific">Acidimangrovimonas pyrenivorans</name>
    <dbReference type="NCBI Taxonomy" id="2030798"/>
    <lineage>
        <taxon>Bacteria</taxon>
        <taxon>Pseudomonadati</taxon>
        <taxon>Pseudomonadota</taxon>
        <taxon>Alphaproteobacteria</taxon>
        <taxon>Rhodobacterales</taxon>
        <taxon>Paracoccaceae</taxon>
        <taxon>Acidimangrovimonas</taxon>
    </lineage>
</organism>
<evidence type="ECO:0000256" key="1">
    <source>
        <dbReference type="SAM" id="MobiDB-lite"/>
    </source>
</evidence>
<proteinExistence type="predicted"/>
<gene>
    <name evidence="3" type="ORF">ACFOES_07865</name>
</gene>
<reference evidence="4" key="1">
    <citation type="journal article" date="2019" name="Int. J. Syst. Evol. Microbiol.">
        <title>The Global Catalogue of Microorganisms (GCM) 10K type strain sequencing project: providing services to taxonomists for standard genome sequencing and annotation.</title>
        <authorList>
            <consortium name="The Broad Institute Genomics Platform"/>
            <consortium name="The Broad Institute Genome Sequencing Center for Infectious Disease"/>
            <person name="Wu L."/>
            <person name="Ma J."/>
        </authorList>
    </citation>
    <scope>NUCLEOTIDE SEQUENCE [LARGE SCALE GENOMIC DNA]</scope>
    <source>
        <strain evidence="4">KCTC 62192</strain>
    </source>
</reference>
<dbReference type="EC" id="3.1.3.16" evidence="3"/>
<keyword evidence="3" id="KW-0378">Hydrolase</keyword>